<sequence>MSNGESQVPRPGVSRRRAVGGMAGVALAGLLPGIAAAAWKPDQNVEFVVPAGAGGALDQVGRAMKQFYDETGDAPPGKTFLVTNKPGANGKIAFDFLKQRPGDGNFLSLNTHGYIASYLTGNLDVLPHREFTTIAVLQDEYLTLAVRADSPIKNVRDLLTAMRRDPGSQRMGVATSIGNHIHVGTAKALKAGGVDIKKLVVAPFKSSSESIVALVGGHLELVASTTPNVITMMQSGKIRLLAISSPQRLGGAFKDVPTWRESGVDSDFSSALGIIAPKGISADQLAYWEGRCKELVEHKEWKLLVERNQSRSNFMPHAEAQAYYEREYQSMRGIVSELGLLQVKA</sequence>
<accession>A0ABV2QG12</accession>
<protein>
    <submittedName>
        <fullName evidence="2">Tricarboxylic transport membrane protein</fullName>
    </submittedName>
</protein>
<dbReference type="PIRSF" id="PIRSF017082">
    <property type="entry name" value="YflP"/>
    <property type="match status" value="1"/>
</dbReference>
<dbReference type="SUPFAM" id="SSF53850">
    <property type="entry name" value="Periplasmic binding protein-like II"/>
    <property type="match status" value="1"/>
</dbReference>
<dbReference type="Proteomes" id="UP001549320">
    <property type="component" value="Unassembled WGS sequence"/>
</dbReference>
<dbReference type="Gene3D" id="3.40.190.10">
    <property type="entry name" value="Periplasmic binding protein-like II"/>
    <property type="match status" value="1"/>
</dbReference>
<evidence type="ECO:0000313" key="3">
    <source>
        <dbReference type="Proteomes" id="UP001549320"/>
    </source>
</evidence>
<reference evidence="2 3" key="1">
    <citation type="submission" date="2024-06" db="EMBL/GenBank/DDBJ databases">
        <title>Sorghum-associated microbial communities from plants grown in Nebraska, USA.</title>
        <authorList>
            <person name="Schachtman D."/>
        </authorList>
    </citation>
    <scope>NUCLEOTIDE SEQUENCE [LARGE SCALE GENOMIC DNA]</scope>
    <source>
        <strain evidence="2 3">2709</strain>
    </source>
</reference>
<dbReference type="PANTHER" id="PTHR42928:SF3">
    <property type="entry name" value="UPF0065 PROTEIN YFLP"/>
    <property type="match status" value="1"/>
</dbReference>
<dbReference type="EMBL" id="JBEPSH010000010">
    <property type="protein sequence ID" value="MET4579540.1"/>
    <property type="molecule type" value="Genomic_DNA"/>
</dbReference>
<dbReference type="Gene3D" id="3.40.190.150">
    <property type="entry name" value="Bordetella uptake gene, domain 1"/>
    <property type="match status" value="1"/>
</dbReference>
<dbReference type="CDD" id="cd07012">
    <property type="entry name" value="PBP2_Bug_TTT"/>
    <property type="match status" value="1"/>
</dbReference>
<dbReference type="InterPro" id="IPR006311">
    <property type="entry name" value="TAT_signal"/>
</dbReference>
<dbReference type="PROSITE" id="PS51318">
    <property type="entry name" value="TAT"/>
    <property type="match status" value="1"/>
</dbReference>
<name>A0ABV2QG12_9BURK</name>
<comment type="caution">
    <text evidence="2">The sequence shown here is derived from an EMBL/GenBank/DDBJ whole genome shotgun (WGS) entry which is preliminary data.</text>
</comment>
<comment type="similarity">
    <text evidence="1">Belongs to the UPF0065 (bug) family.</text>
</comment>
<dbReference type="Pfam" id="PF03401">
    <property type="entry name" value="TctC"/>
    <property type="match status" value="1"/>
</dbReference>
<dbReference type="RefSeq" id="WP_354447718.1">
    <property type="nucleotide sequence ID" value="NZ_JBEPSH010000010.1"/>
</dbReference>
<proteinExistence type="inferred from homology"/>
<gene>
    <name evidence="2" type="ORF">ABIE13_004677</name>
</gene>
<keyword evidence="3" id="KW-1185">Reference proteome</keyword>
<evidence type="ECO:0000313" key="2">
    <source>
        <dbReference type="EMBL" id="MET4579540.1"/>
    </source>
</evidence>
<dbReference type="InterPro" id="IPR042100">
    <property type="entry name" value="Bug_dom1"/>
</dbReference>
<dbReference type="PANTHER" id="PTHR42928">
    <property type="entry name" value="TRICARBOXYLATE-BINDING PROTEIN"/>
    <property type="match status" value="1"/>
</dbReference>
<dbReference type="InterPro" id="IPR005064">
    <property type="entry name" value="BUG"/>
</dbReference>
<evidence type="ECO:0000256" key="1">
    <source>
        <dbReference type="ARBA" id="ARBA00006987"/>
    </source>
</evidence>
<organism evidence="2 3">
    <name type="scientific">Ottowia thiooxydans</name>
    <dbReference type="NCBI Taxonomy" id="219182"/>
    <lineage>
        <taxon>Bacteria</taxon>
        <taxon>Pseudomonadati</taxon>
        <taxon>Pseudomonadota</taxon>
        <taxon>Betaproteobacteria</taxon>
        <taxon>Burkholderiales</taxon>
        <taxon>Comamonadaceae</taxon>
        <taxon>Ottowia</taxon>
    </lineage>
</organism>